<dbReference type="AlphaFoldDB" id="A0A645HUD1"/>
<proteinExistence type="predicted"/>
<comment type="caution">
    <text evidence="1">The sequence shown here is derived from an EMBL/GenBank/DDBJ whole genome shotgun (WGS) entry which is preliminary data.</text>
</comment>
<organism evidence="1">
    <name type="scientific">bioreactor metagenome</name>
    <dbReference type="NCBI Taxonomy" id="1076179"/>
    <lineage>
        <taxon>unclassified sequences</taxon>
        <taxon>metagenomes</taxon>
        <taxon>ecological metagenomes</taxon>
    </lineage>
</organism>
<reference evidence="1" key="1">
    <citation type="submission" date="2019-08" db="EMBL/GenBank/DDBJ databases">
        <authorList>
            <person name="Kucharzyk K."/>
            <person name="Murdoch R.W."/>
            <person name="Higgins S."/>
            <person name="Loffler F."/>
        </authorList>
    </citation>
    <scope>NUCLEOTIDE SEQUENCE</scope>
</reference>
<sequence length="136" mass="14932">MREIIYLSKDNIDLTISNGSGTDTNNKIFLNGKKAKGIIITSGNVFIDGAVNFEGTIISKGTITVKDNSNVTLNSNKKIVDYLVAKNYDQFTNVFKNDTINASNNIEIDSAAVMESALQNIPKDNLIKTSNWKIVK</sequence>
<protein>
    <submittedName>
        <fullName evidence="1">Uncharacterized protein</fullName>
    </submittedName>
</protein>
<name>A0A645HUD1_9ZZZZ</name>
<dbReference type="EMBL" id="VSSQ01099753">
    <property type="protein sequence ID" value="MPN42186.1"/>
    <property type="molecule type" value="Genomic_DNA"/>
</dbReference>
<gene>
    <name evidence="1" type="ORF">SDC9_189742</name>
</gene>
<dbReference type="Pfam" id="PF10833">
    <property type="entry name" value="DUF2572"/>
    <property type="match status" value="1"/>
</dbReference>
<dbReference type="InterPro" id="IPR022543">
    <property type="entry name" value="DUF2572"/>
</dbReference>
<accession>A0A645HUD1</accession>
<evidence type="ECO:0000313" key="1">
    <source>
        <dbReference type="EMBL" id="MPN42186.1"/>
    </source>
</evidence>